<dbReference type="SMART" id="SM00558">
    <property type="entry name" value="JmjC"/>
    <property type="match status" value="1"/>
</dbReference>
<dbReference type="InterPro" id="IPR003349">
    <property type="entry name" value="JmjN"/>
</dbReference>
<evidence type="ECO:0000256" key="1">
    <source>
        <dbReference type="ARBA" id="ARBA00004123"/>
    </source>
</evidence>
<accession>A0AAD9PLH5</accession>
<dbReference type="RefSeq" id="XP_067803902.1">
    <property type="nucleotide sequence ID" value="XM_067945111.1"/>
</dbReference>
<dbReference type="Proteomes" id="UP001214638">
    <property type="component" value="Unassembled WGS sequence"/>
</dbReference>
<evidence type="ECO:0000259" key="5">
    <source>
        <dbReference type="PROSITE" id="PS51184"/>
    </source>
</evidence>
<feature type="domain" description="JmjC" evidence="5">
    <location>
        <begin position="150"/>
        <end position="351"/>
    </location>
</feature>
<keyword evidence="2" id="KW-0539">Nucleus</keyword>
<gene>
    <name evidence="6" type="ORF">BdWA1_000055</name>
</gene>
<dbReference type="SMART" id="SM00545">
    <property type="entry name" value="JmjN"/>
    <property type="match status" value="1"/>
</dbReference>
<dbReference type="AlphaFoldDB" id="A0AAD9PLH5"/>
<feature type="compositionally biased region" description="Low complexity" evidence="3">
    <location>
        <begin position="20"/>
        <end position="34"/>
    </location>
</feature>
<dbReference type="PANTHER" id="PTHR10694">
    <property type="entry name" value="LYSINE-SPECIFIC DEMETHYLASE"/>
    <property type="match status" value="1"/>
</dbReference>
<dbReference type="GO" id="GO:0034647">
    <property type="term" value="F:histone H3K4me/H3K4me2/H3K4me3 demethylase activity"/>
    <property type="evidence" value="ECO:0007669"/>
    <property type="project" value="TreeGrafter"/>
</dbReference>
<comment type="subcellular location">
    <subcellularLocation>
        <location evidence="1">Nucleus</location>
    </subcellularLocation>
</comment>
<dbReference type="GeneID" id="94334353"/>
<protein>
    <submittedName>
        <fullName evidence="6">Bifunctional JmjC domain/JmjN domain</fullName>
    </submittedName>
</protein>
<dbReference type="GO" id="GO:0005634">
    <property type="term" value="C:nucleus"/>
    <property type="evidence" value="ECO:0007669"/>
    <property type="project" value="UniProtKB-SubCell"/>
</dbReference>
<dbReference type="SUPFAM" id="SSF51197">
    <property type="entry name" value="Clavaminate synthase-like"/>
    <property type="match status" value="1"/>
</dbReference>
<dbReference type="Pfam" id="PF02373">
    <property type="entry name" value="JmjC"/>
    <property type="match status" value="1"/>
</dbReference>
<proteinExistence type="predicted"/>
<feature type="domain" description="JmjN" evidence="4">
    <location>
        <begin position="82"/>
        <end position="123"/>
    </location>
</feature>
<dbReference type="PROSITE" id="PS51183">
    <property type="entry name" value="JMJN"/>
    <property type="match status" value="1"/>
</dbReference>
<dbReference type="EMBL" id="JALLKP010000001">
    <property type="protein sequence ID" value="KAK2197060.1"/>
    <property type="molecule type" value="Genomic_DNA"/>
</dbReference>
<dbReference type="KEGG" id="bdw:94334353"/>
<dbReference type="GO" id="GO:0000785">
    <property type="term" value="C:chromatin"/>
    <property type="evidence" value="ECO:0007669"/>
    <property type="project" value="TreeGrafter"/>
</dbReference>
<evidence type="ECO:0000256" key="2">
    <source>
        <dbReference type="ARBA" id="ARBA00023242"/>
    </source>
</evidence>
<dbReference type="Gene3D" id="2.60.120.650">
    <property type="entry name" value="Cupin"/>
    <property type="match status" value="2"/>
</dbReference>
<dbReference type="InterPro" id="IPR003347">
    <property type="entry name" value="JmjC_dom"/>
</dbReference>
<dbReference type="PANTHER" id="PTHR10694:SF113">
    <property type="entry name" value="PROTEIN JUMONJI"/>
    <property type="match status" value="1"/>
</dbReference>
<feature type="region of interest" description="Disordered" evidence="3">
    <location>
        <begin position="15"/>
        <end position="37"/>
    </location>
</feature>
<evidence type="ECO:0000313" key="7">
    <source>
        <dbReference type="Proteomes" id="UP001214638"/>
    </source>
</evidence>
<reference evidence="6" key="1">
    <citation type="journal article" date="2023" name="Nat. Microbiol.">
        <title>Babesia duncani multi-omics identifies virulence factors and drug targets.</title>
        <authorList>
            <person name="Singh P."/>
            <person name="Lonardi S."/>
            <person name="Liang Q."/>
            <person name="Vydyam P."/>
            <person name="Khabirova E."/>
            <person name="Fang T."/>
            <person name="Gihaz S."/>
            <person name="Thekkiniath J."/>
            <person name="Munshi M."/>
            <person name="Abel S."/>
            <person name="Ciampossin L."/>
            <person name="Batugedara G."/>
            <person name="Gupta M."/>
            <person name="Lu X.M."/>
            <person name="Lenz T."/>
            <person name="Chakravarty S."/>
            <person name="Cornillot E."/>
            <person name="Hu Y."/>
            <person name="Ma W."/>
            <person name="Gonzalez L.M."/>
            <person name="Sanchez S."/>
            <person name="Estrada K."/>
            <person name="Sanchez-Flores A."/>
            <person name="Montero E."/>
            <person name="Harb O.S."/>
            <person name="Le Roch K.G."/>
            <person name="Mamoun C.B."/>
        </authorList>
    </citation>
    <scope>NUCLEOTIDE SEQUENCE</scope>
    <source>
        <strain evidence="6">WA1</strain>
    </source>
</reference>
<name>A0AAD9PLH5_9APIC</name>
<sequence>MPLCVDNEAICTPRARRNLSKSSPEESPQSSPFRRSNRAVRKPTLFKITHQKRGDRVLTAAIRRSKVETCRIEIDFTAIPEIPTINATLEEFVDPVTLWNKYSKLGQAYGAIKVIPPQGYKAHLQLDLDTFSFRVRKQQLDLLLTGKGFTHPPETWTAAKLQNADSQMLQQIMNTTNPSLEEVEKKYWNFVVEANSGVEVHYGADLNIYAAENLGSILPVPPNFENDSWNLRNLPKCNGSLLKYIQTTIPGVWYIIPSCHASRMEALLKNYIANESEAFAIYSLRVQIPIDVLLANNITVYRLVQRENEFVFVWPRTFHAGLNAGYNCNEACNIAPPNWVGMGYKSLLNYKFARKTCLPFYSIIMNAVARYVEIGVEGLDYIIEVLLFLLLTEYRNRKQLYSACIQMYINVEDLKALAGVQGFLASIPARDFDAAKFSSAVLNLASENDDEFLTACSDLSNFCMKDCDVCDSPTFSGIFENILQNLQDATCARTATA</sequence>
<keyword evidence="7" id="KW-1185">Reference proteome</keyword>
<evidence type="ECO:0000256" key="3">
    <source>
        <dbReference type="SAM" id="MobiDB-lite"/>
    </source>
</evidence>
<organism evidence="6 7">
    <name type="scientific">Babesia duncani</name>
    <dbReference type="NCBI Taxonomy" id="323732"/>
    <lineage>
        <taxon>Eukaryota</taxon>
        <taxon>Sar</taxon>
        <taxon>Alveolata</taxon>
        <taxon>Apicomplexa</taxon>
        <taxon>Aconoidasida</taxon>
        <taxon>Piroplasmida</taxon>
        <taxon>Babesiidae</taxon>
        <taxon>Babesia</taxon>
    </lineage>
</organism>
<evidence type="ECO:0000259" key="4">
    <source>
        <dbReference type="PROSITE" id="PS51183"/>
    </source>
</evidence>
<dbReference type="PROSITE" id="PS51184">
    <property type="entry name" value="JMJC"/>
    <property type="match status" value="1"/>
</dbReference>
<evidence type="ECO:0000313" key="6">
    <source>
        <dbReference type="EMBL" id="KAK2197060.1"/>
    </source>
</evidence>
<comment type="caution">
    <text evidence="6">The sequence shown here is derived from an EMBL/GenBank/DDBJ whole genome shotgun (WGS) entry which is preliminary data.</text>
</comment>
<dbReference type="GO" id="GO:0010468">
    <property type="term" value="P:regulation of gene expression"/>
    <property type="evidence" value="ECO:0007669"/>
    <property type="project" value="TreeGrafter"/>
</dbReference>